<dbReference type="Pfam" id="PF00149">
    <property type="entry name" value="Metallophos"/>
    <property type="match status" value="1"/>
</dbReference>
<comment type="caution">
    <text evidence="2">The sequence shown here is derived from an EMBL/GenBank/DDBJ whole genome shotgun (WGS) entry which is preliminary data.</text>
</comment>
<dbReference type="GO" id="GO:0016788">
    <property type="term" value="F:hydrolase activity, acting on ester bonds"/>
    <property type="evidence" value="ECO:0007669"/>
    <property type="project" value="TreeGrafter"/>
</dbReference>
<dbReference type="Gene3D" id="3.60.21.10">
    <property type="match status" value="1"/>
</dbReference>
<reference evidence="2" key="2">
    <citation type="submission" date="2021-04" db="EMBL/GenBank/DDBJ databases">
        <authorList>
            <person name="Gilroy R."/>
        </authorList>
    </citation>
    <scope>NUCLEOTIDE SEQUENCE</scope>
    <source>
        <strain evidence="2">CHK173-259</strain>
    </source>
</reference>
<dbReference type="AlphaFoldDB" id="A0A9D1QTZ2"/>
<gene>
    <name evidence="2" type="ORF">H9875_05595</name>
</gene>
<dbReference type="PANTHER" id="PTHR32440:SF11">
    <property type="entry name" value="METALLOPHOSPHOESTERASE DOMAIN-CONTAINING PROTEIN"/>
    <property type="match status" value="1"/>
</dbReference>
<organism evidence="2 3">
    <name type="scientific">Candidatus Levilactobacillus faecigallinarum</name>
    <dbReference type="NCBI Taxonomy" id="2838638"/>
    <lineage>
        <taxon>Bacteria</taxon>
        <taxon>Bacillati</taxon>
        <taxon>Bacillota</taxon>
        <taxon>Bacilli</taxon>
        <taxon>Lactobacillales</taxon>
        <taxon>Lactobacillaceae</taxon>
        <taxon>Levilactobacillus</taxon>
    </lineage>
</organism>
<dbReference type="GO" id="GO:0005737">
    <property type="term" value="C:cytoplasm"/>
    <property type="evidence" value="ECO:0007669"/>
    <property type="project" value="TreeGrafter"/>
</dbReference>
<dbReference type="Proteomes" id="UP000886822">
    <property type="component" value="Unassembled WGS sequence"/>
</dbReference>
<reference evidence="2" key="1">
    <citation type="journal article" date="2021" name="PeerJ">
        <title>Extensive microbial diversity within the chicken gut microbiome revealed by metagenomics and culture.</title>
        <authorList>
            <person name="Gilroy R."/>
            <person name="Ravi A."/>
            <person name="Getino M."/>
            <person name="Pursley I."/>
            <person name="Horton D.L."/>
            <person name="Alikhan N.F."/>
            <person name="Baker D."/>
            <person name="Gharbi K."/>
            <person name="Hall N."/>
            <person name="Watson M."/>
            <person name="Adriaenssens E.M."/>
            <person name="Foster-Nyarko E."/>
            <person name="Jarju S."/>
            <person name="Secka A."/>
            <person name="Antonio M."/>
            <person name="Oren A."/>
            <person name="Chaudhuri R.R."/>
            <person name="La Ragione R."/>
            <person name="Hildebrand F."/>
            <person name="Pallen M.J."/>
        </authorList>
    </citation>
    <scope>NUCLEOTIDE SEQUENCE</scope>
    <source>
        <strain evidence="2">CHK173-259</strain>
    </source>
</reference>
<sequence>MQLKLREDDSFRICQLTDIHLSDYPLNAASLKTLAAIDELLATHEFDLVMLTGDLIWGALVTQPDKVLGALYAVLNHYPVAVAVTYGNHDTEGMFSRDNLRQLEQALVYPADKHHAMILDDRESYTLEISQNNHLKHVLYVWDSGAYSHWPQFEQYAAIEPGQIDWFYQLPYARQRDSLDLGFLHIPLPEYHPAAENIITGVKNEPTCSPVTNTGLFYTLLRSQNVKALFVGHDHDNNFTANYRGITLAYGNVTGYNTYGNLPRGAREITLTSTGVTTKLLPF</sequence>
<dbReference type="EMBL" id="DXGJ01000043">
    <property type="protein sequence ID" value="HIW72085.1"/>
    <property type="molecule type" value="Genomic_DNA"/>
</dbReference>
<accession>A0A9D1QTZ2</accession>
<dbReference type="SUPFAM" id="SSF56300">
    <property type="entry name" value="Metallo-dependent phosphatases"/>
    <property type="match status" value="1"/>
</dbReference>
<evidence type="ECO:0000259" key="1">
    <source>
        <dbReference type="Pfam" id="PF00149"/>
    </source>
</evidence>
<proteinExistence type="predicted"/>
<name>A0A9D1QTZ2_9LACO</name>
<dbReference type="InterPro" id="IPR004843">
    <property type="entry name" value="Calcineurin-like_PHP"/>
</dbReference>
<evidence type="ECO:0000313" key="2">
    <source>
        <dbReference type="EMBL" id="HIW72085.1"/>
    </source>
</evidence>
<dbReference type="InterPro" id="IPR029052">
    <property type="entry name" value="Metallo-depent_PP-like"/>
</dbReference>
<protein>
    <submittedName>
        <fullName evidence="2">Metallophosphoesterase</fullName>
    </submittedName>
</protein>
<feature type="domain" description="Calcineurin-like phosphoesterase" evidence="1">
    <location>
        <begin position="11"/>
        <end position="236"/>
    </location>
</feature>
<evidence type="ECO:0000313" key="3">
    <source>
        <dbReference type="Proteomes" id="UP000886822"/>
    </source>
</evidence>
<dbReference type="PANTHER" id="PTHR32440">
    <property type="entry name" value="PHOSPHATASE DCR2-RELATED-RELATED"/>
    <property type="match status" value="1"/>
</dbReference>